<accession>A0A915ED68</accession>
<dbReference type="PROSITE" id="PS50181">
    <property type="entry name" value="FBOX"/>
    <property type="match status" value="1"/>
</dbReference>
<dbReference type="InterPro" id="IPR036047">
    <property type="entry name" value="F-box-like_dom_sf"/>
</dbReference>
<dbReference type="SMART" id="SM00256">
    <property type="entry name" value="FBOX"/>
    <property type="match status" value="1"/>
</dbReference>
<name>A0A915ED68_9BILA</name>
<feature type="domain" description="F-box" evidence="1">
    <location>
        <begin position="1"/>
        <end position="48"/>
    </location>
</feature>
<protein>
    <submittedName>
        <fullName evidence="3">F-box domain-containing protein</fullName>
    </submittedName>
</protein>
<proteinExistence type="predicted"/>
<dbReference type="Gene3D" id="1.20.1280.50">
    <property type="match status" value="1"/>
</dbReference>
<reference evidence="3" key="1">
    <citation type="submission" date="2022-11" db="UniProtKB">
        <authorList>
            <consortium name="WormBaseParasite"/>
        </authorList>
    </citation>
    <scope>IDENTIFICATION</scope>
</reference>
<dbReference type="Pfam" id="PF12937">
    <property type="entry name" value="F-box-like"/>
    <property type="match status" value="1"/>
</dbReference>
<dbReference type="Proteomes" id="UP000887574">
    <property type="component" value="Unplaced"/>
</dbReference>
<evidence type="ECO:0000259" key="1">
    <source>
        <dbReference type="PROSITE" id="PS50181"/>
    </source>
</evidence>
<keyword evidence="2" id="KW-1185">Reference proteome</keyword>
<evidence type="ECO:0000313" key="2">
    <source>
        <dbReference type="Proteomes" id="UP000887574"/>
    </source>
</evidence>
<organism evidence="2 3">
    <name type="scientific">Ditylenchus dipsaci</name>
    <dbReference type="NCBI Taxonomy" id="166011"/>
    <lineage>
        <taxon>Eukaryota</taxon>
        <taxon>Metazoa</taxon>
        <taxon>Ecdysozoa</taxon>
        <taxon>Nematoda</taxon>
        <taxon>Chromadorea</taxon>
        <taxon>Rhabditida</taxon>
        <taxon>Tylenchina</taxon>
        <taxon>Tylenchomorpha</taxon>
        <taxon>Sphaerularioidea</taxon>
        <taxon>Anguinidae</taxon>
        <taxon>Anguininae</taxon>
        <taxon>Ditylenchus</taxon>
    </lineage>
</organism>
<evidence type="ECO:0000313" key="3">
    <source>
        <dbReference type="WBParaSite" id="jg4884"/>
    </source>
</evidence>
<dbReference type="WBParaSite" id="jg4884">
    <property type="protein sequence ID" value="jg4884"/>
    <property type="gene ID" value="jg4884"/>
</dbReference>
<dbReference type="AlphaFoldDB" id="A0A915ED68"/>
<dbReference type="SUPFAM" id="SSF81383">
    <property type="entry name" value="F-box domain"/>
    <property type="match status" value="1"/>
</dbReference>
<dbReference type="InterPro" id="IPR001810">
    <property type="entry name" value="F-box_dom"/>
</dbReference>
<sequence>MFPIEQLPNELLVHIFRLMNPVDRLRVERVCTRWNILARIHSITFQEKMSLSGSSVGVGDIFENWTWRGSSR</sequence>